<keyword evidence="7" id="KW-1185">Reference proteome</keyword>
<dbReference type="KEGG" id="nsl:BOX37_00390"/>
<evidence type="ECO:0000313" key="7">
    <source>
        <dbReference type="Proteomes" id="UP000183810"/>
    </source>
</evidence>
<evidence type="ECO:0000313" key="6">
    <source>
        <dbReference type="EMBL" id="APE32688.1"/>
    </source>
</evidence>
<feature type="signal peptide" evidence="5">
    <location>
        <begin position="1"/>
        <end position="23"/>
    </location>
</feature>
<name>A0A1J0VKZ5_9NOCA</name>
<dbReference type="RefSeq" id="WP_071925708.1">
    <property type="nucleotide sequence ID" value="NZ_CP018082.1"/>
</dbReference>
<comment type="similarity">
    <text evidence="1">Belongs to the bacterial solute-binding protein 1 family.</text>
</comment>
<gene>
    <name evidence="6" type="ORF">BOX37_00390</name>
</gene>
<feature type="binding site" evidence="4">
    <location>
        <position position="244"/>
    </location>
    <ligand>
        <name>Fe cation</name>
        <dbReference type="ChEBI" id="CHEBI:24875"/>
    </ligand>
</feature>
<dbReference type="EMBL" id="CP018082">
    <property type="protein sequence ID" value="APE32688.1"/>
    <property type="molecule type" value="Genomic_DNA"/>
</dbReference>
<keyword evidence="2" id="KW-0813">Transport</keyword>
<dbReference type="SUPFAM" id="SSF53850">
    <property type="entry name" value="Periplasmic binding protein-like II"/>
    <property type="match status" value="1"/>
</dbReference>
<dbReference type="Pfam" id="PF13343">
    <property type="entry name" value="SBP_bac_6"/>
    <property type="match status" value="1"/>
</dbReference>
<dbReference type="Gene3D" id="3.40.190.10">
    <property type="entry name" value="Periplasmic binding protein-like II"/>
    <property type="match status" value="2"/>
</dbReference>
<protein>
    <recommendedName>
        <fullName evidence="8">Iron ABC transporter substrate-binding protein</fullName>
    </recommendedName>
</protein>
<keyword evidence="3 5" id="KW-0732">Signal</keyword>
<dbReference type="PANTHER" id="PTHR30006">
    <property type="entry name" value="THIAMINE-BINDING PERIPLASMIC PROTEIN-RELATED"/>
    <property type="match status" value="1"/>
</dbReference>
<feature type="chain" id="PRO_5039396679" description="Iron ABC transporter substrate-binding protein" evidence="5">
    <location>
        <begin position="24"/>
        <end position="359"/>
    </location>
</feature>
<evidence type="ECO:0000256" key="4">
    <source>
        <dbReference type="PIRSR" id="PIRSR002825-1"/>
    </source>
</evidence>
<dbReference type="GO" id="GO:0006826">
    <property type="term" value="P:iron ion transport"/>
    <property type="evidence" value="ECO:0007669"/>
    <property type="project" value="UniProtKB-KW"/>
</dbReference>
<keyword evidence="4" id="KW-0479">Metal-binding</keyword>
<organism evidence="6 7">
    <name type="scientific">Nocardia mangyaensis</name>
    <dbReference type="NCBI Taxonomy" id="2213200"/>
    <lineage>
        <taxon>Bacteria</taxon>
        <taxon>Bacillati</taxon>
        <taxon>Actinomycetota</taxon>
        <taxon>Actinomycetes</taxon>
        <taxon>Mycobacteriales</taxon>
        <taxon>Nocardiaceae</taxon>
        <taxon>Nocardia</taxon>
    </lineage>
</organism>
<dbReference type="Proteomes" id="UP000183810">
    <property type="component" value="Chromosome"/>
</dbReference>
<evidence type="ECO:0000256" key="5">
    <source>
        <dbReference type="SAM" id="SignalP"/>
    </source>
</evidence>
<dbReference type="AlphaFoldDB" id="A0A1J0VKZ5"/>
<evidence type="ECO:0000256" key="3">
    <source>
        <dbReference type="ARBA" id="ARBA00022729"/>
    </source>
</evidence>
<sequence length="359" mass="38295">MNRVLIRLAALGAVVALGGAACSSDSDDTATGDPSATVAADCDNIGDPNVVTVYSGRAEKLVKPLLDQVDESILGPGVTIEAFYDQKPVKILEEGTRSPADVWFGQDAGELGALAEHGYLGTLPDSVTSLVPAAYVDSDRRWTATTLRSRVLAYDPKQVSEADLPSGIDALVEDAEPGTIGYAPTNASWKSFVTALRVLRGEDGAREWLTKFKDAQPVEFAKNGAVLDAVNQGEVKFGLINHYYWFMQTDSMGADNVNAKIHYFKGDTEPGALVNIAAAGILTCSNSTEAAGKLVQFLLSEQSQQYFADETGEYPVLEGVQSKHALPALTDLDPPTIDLNQLESVEATEALLREVGLLK</sequence>
<reference evidence="6" key="1">
    <citation type="submission" date="2016-11" db="EMBL/GenBank/DDBJ databases">
        <authorList>
            <person name="Jaros S."/>
            <person name="Januszkiewicz K."/>
            <person name="Wedrychowicz H."/>
        </authorList>
    </citation>
    <scope>NUCLEOTIDE SEQUENCE [LARGE SCALE GENOMIC DNA]</scope>
    <source>
        <strain evidence="6">Y48</strain>
    </source>
</reference>
<dbReference type="PIRSF" id="PIRSF002825">
    <property type="entry name" value="CfbpA"/>
    <property type="match status" value="1"/>
</dbReference>
<evidence type="ECO:0008006" key="8">
    <source>
        <dbReference type="Google" id="ProtNLM"/>
    </source>
</evidence>
<dbReference type="OrthoDB" id="9769567at2"/>
<dbReference type="PROSITE" id="PS51257">
    <property type="entry name" value="PROKAR_LIPOPROTEIN"/>
    <property type="match status" value="1"/>
</dbReference>
<feature type="binding site" evidence="4">
    <location>
        <position position="243"/>
    </location>
    <ligand>
        <name>Fe cation</name>
        <dbReference type="ChEBI" id="CHEBI:24875"/>
    </ligand>
</feature>
<accession>A0A1J0VKZ5</accession>
<keyword evidence="4" id="KW-0408">Iron</keyword>
<keyword evidence="2" id="KW-0406">Ion transport</keyword>
<dbReference type="GO" id="GO:0030288">
    <property type="term" value="C:outer membrane-bounded periplasmic space"/>
    <property type="evidence" value="ECO:0007669"/>
    <property type="project" value="TreeGrafter"/>
</dbReference>
<dbReference type="PANTHER" id="PTHR30006:SF15">
    <property type="entry name" value="IRON-UTILIZATION PERIPLASMIC PROTEIN"/>
    <property type="match status" value="1"/>
</dbReference>
<keyword evidence="2" id="KW-0410">Iron transport</keyword>
<proteinExistence type="inferred from homology"/>
<dbReference type="InterPro" id="IPR026045">
    <property type="entry name" value="Ferric-bd"/>
</dbReference>
<evidence type="ECO:0000256" key="2">
    <source>
        <dbReference type="ARBA" id="ARBA00022496"/>
    </source>
</evidence>
<evidence type="ECO:0000256" key="1">
    <source>
        <dbReference type="ARBA" id="ARBA00008520"/>
    </source>
</evidence>
<dbReference type="GO" id="GO:0046872">
    <property type="term" value="F:metal ion binding"/>
    <property type="evidence" value="ECO:0007669"/>
    <property type="project" value="UniProtKB-KW"/>
</dbReference>